<evidence type="ECO:0000313" key="1">
    <source>
        <dbReference type="EMBL" id="MBW7454422.1"/>
    </source>
</evidence>
<keyword evidence="2" id="KW-1185">Reference proteome</keyword>
<sequence>MIQYGSERVTQLQILAFEPRIERRDEQWVDIELGLVLSPATPCPEEITQLTALVICTTNGTIIQIVPLDEGCDCEFQFTIDEKEQIQAYIEQEDVQKAILESAVPK</sequence>
<organism evidence="1 2">
    <name type="scientific">Paenibacillus sepulcri</name>
    <dbReference type="NCBI Taxonomy" id="359917"/>
    <lineage>
        <taxon>Bacteria</taxon>
        <taxon>Bacillati</taxon>
        <taxon>Bacillota</taxon>
        <taxon>Bacilli</taxon>
        <taxon>Bacillales</taxon>
        <taxon>Paenibacillaceae</taxon>
        <taxon>Paenibacillus</taxon>
    </lineage>
</organism>
<proteinExistence type="predicted"/>
<accession>A0ABS7C0I0</accession>
<evidence type="ECO:0000313" key="2">
    <source>
        <dbReference type="Proteomes" id="UP001519887"/>
    </source>
</evidence>
<dbReference type="EMBL" id="JAHZIK010000199">
    <property type="protein sequence ID" value="MBW7454422.1"/>
    <property type="molecule type" value="Genomic_DNA"/>
</dbReference>
<protein>
    <submittedName>
        <fullName evidence="1">Uncharacterized protein</fullName>
    </submittedName>
</protein>
<reference evidence="1 2" key="1">
    <citation type="submission" date="2021-07" db="EMBL/GenBank/DDBJ databases">
        <title>Paenibacillus radiodurans sp. nov., isolated from the southeastern edge of Tengger Desert.</title>
        <authorList>
            <person name="Zhang G."/>
        </authorList>
    </citation>
    <scope>NUCLEOTIDE SEQUENCE [LARGE SCALE GENOMIC DNA]</scope>
    <source>
        <strain evidence="1 2">CCM 7311</strain>
    </source>
</reference>
<dbReference type="RefSeq" id="WP_210040611.1">
    <property type="nucleotide sequence ID" value="NZ_JBHLVU010000021.1"/>
</dbReference>
<name>A0ABS7C0I0_9BACL</name>
<gene>
    <name evidence="1" type="ORF">K0U00_10305</name>
</gene>
<dbReference type="Proteomes" id="UP001519887">
    <property type="component" value="Unassembled WGS sequence"/>
</dbReference>
<comment type="caution">
    <text evidence="1">The sequence shown here is derived from an EMBL/GenBank/DDBJ whole genome shotgun (WGS) entry which is preliminary data.</text>
</comment>